<evidence type="ECO:0000313" key="2">
    <source>
        <dbReference type="EMBL" id="TDX87039.1"/>
    </source>
</evidence>
<name>A0A4R8IK70_9FLAO</name>
<sequence length="197" mass="22205">MNKLIKLSFLAGFLFLSTNILAKDKDFSVAIKEVRNKTVNFELSNAKNVSIYVYNGERGEIFSEKIISNDSVEKAYNMSDMTAGTYYLVAESESKIEKYKITVDEKNVIVDQAPVSAITKPEYTINKNIVKLQMANVIGDVRVSIYDTLNNTYYSKNNVTKDGNLDLTFDLNPANADTYIINVEKDGDSFSRMITLK</sequence>
<keyword evidence="3" id="KW-1185">Reference proteome</keyword>
<comment type="caution">
    <text evidence="2">The sequence shown here is derived from an EMBL/GenBank/DDBJ whole genome shotgun (WGS) entry which is preliminary data.</text>
</comment>
<protein>
    <submittedName>
        <fullName evidence="2">Uncharacterized protein DUF3244</fullName>
    </submittedName>
</protein>
<accession>A0A4R8IK70</accession>
<evidence type="ECO:0000256" key="1">
    <source>
        <dbReference type="SAM" id="SignalP"/>
    </source>
</evidence>
<dbReference type="Proteomes" id="UP000295313">
    <property type="component" value="Unassembled WGS sequence"/>
</dbReference>
<evidence type="ECO:0000313" key="3">
    <source>
        <dbReference type="Proteomes" id="UP000295313"/>
    </source>
</evidence>
<dbReference type="AlphaFoldDB" id="A0A4R8IK70"/>
<proteinExistence type="predicted"/>
<feature type="signal peptide" evidence="1">
    <location>
        <begin position="1"/>
        <end position="22"/>
    </location>
</feature>
<keyword evidence="1" id="KW-0732">Signal</keyword>
<gene>
    <name evidence="2" type="ORF">B0I22_1209</name>
</gene>
<dbReference type="EMBL" id="SOEO01000001">
    <property type="protein sequence ID" value="TDX87039.1"/>
    <property type="molecule type" value="Genomic_DNA"/>
</dbReference>
<reference evidence="2 3" key="1">
    <citation type="submission" date="2019-03" db="EMBL/GenBank/DDBJ databases">
        <title>Genomic Encyclopedia of Type Strains, Phase III (KMG-III): the genomes of soil and plant-associated and newly described type strains.</title>
        <authorList>
            <person name="Whitman W."/>
        </authorList>
    </citation>
    <scope>NUCLEOTIDE SEQUENCE [LARGE SCALE GENOMIC DNA]</scope>
    <source>
        <strain evidence="2 3">CGMCC 1.12802</strain>
    </source>
</reference>
<organism evidence="2 3">
    <name type="scientific">Epilithonimonas xixisoli</name>
    <dbReference type="NCBI Taxonomy" id="1476462"/>
    <lineage>
        <taxon>Bacteria</taxon>
        <taxon>Pseudomonadati</taxon>
        <taxon>Bacteroidota</taxon>
        <taxon>Flavobacteriia</taxon>
        <taxon>Flavobacteriales</taxon>
        <taxon>Weeksellaceae</taxon>
        <taxon>Chryseobacterium group</taxon>
        <taxon>Epilithonimonas</taxon>
    </lineage>
</organism>
<feature type="chain" id="PRO_5020487891" evidence="1">
    <location>
        <begin position="23"/>
        <end position="197"/>
    </location>
</feature>
<dbReference type="RefSeq" id="WP_166668180.1">
    <property type="nucleotide sequence ID" value="NZ_SOEO01000001.1"/>
</dbReference>